<comment type="caution">
    <text evidence="3">The sequence shown here is derived from an EMBL/GenBank/DDBJ whole genome shotgun (WGS) entry which is preliminary data.</text>
</comment>
<dbReference type="SUPFAM" id="SSF53335">
    <property type="entry name" value="S-adenosyl-L-methionine-dependent methyltransferases"/>
    <property type="match status" value="1"/>
</dbReference>
<dbReference type="GO" id="GO:0008168">
    <property type="term" value="F:methyltransferase activity"/>
    <property type="evidence" value="ECO:0007669"/>
    <property type="project" value="UniProtKB-KW"/>
</dbReference>
<dbReference type="Gene3D" id="3.40.50.150">
    <property type="entry name" value="Vaccinia Virus protein VP39"/>
    <property type="match status" value="1"/>
</dbReference>
<evidence type="ECO:0000256" key="1">
    <source>
        <dbReference type="ARBA" id="ARBA00022679"/>
    </source>
</evidence>
<name>A0ABQ4DLQ7_9CELL</name>
<dbReference type="CDD" id="cd02440">
    <property type="entry name" value="AdoMet_MTases"/>
    <property type="match status" value="1"/>
</dbReference>
<dbReference type="RefSeq" id="WP_203673878.1">
    <property type="nucleotide sequence ID" value="NZ_BONP01000010.1"/>
</dbReference>
<evidence type="ECO:0000313" key="4">
    <source>
        <dbReference type="Proteomes" id="UP000614741"/>
    </source>
</evidence>
<dbReference type="EMBL" id="BONP01000010">
    <property type="protein sequence ID" value="GIG40293.1"/>
    <property type="molecule type" value="Genomic_DNA"/>
</dbReference>
<evidence type="ECO:0000313" key="3">
    <source>
        <dbReference type="EMBL" id="GIG40293.1"/>
    </source>
</evidence>
<dbReference type="GO" id="GO:0032259">
    <property type="term" value="P:methylation"/>
    <property type="evidence" value="ECO:0007669"/>
    <property type="project" value="UniProtKB-KW"/>
</dbReference>
<dbReference type="Proteomes" id="UP000614741">
    <property type="component" value="Unassembled WGS sequence"/>
</dbReference>
<keyword evidence="1" id="KW-0808">Transferase</keyword>
<proteinExistence type="predicted"/>
<gene>
    <name evidence="3" type="ORF">Cph01nite_20550</name>
</gene>
<reference evidence="3 4" key="1">
    <citation type="submission" date="2021-01" db="EMBL/GenBank/DDBJ databases">
        <title>Whole genome shotgun sequence of Cellulomonas phragmiteti NBRC 110785.</title>
        <authorList>
            <person name="Komaki H."/>
            <person name="Tamura T."/>
        </authorList>
    </citation>
    <scope>NUCLEOTIDE SEQUENCE [LARGE SCALE GENOMIC DNA]</scope>
    <source>
        <strain evidence="3 4">NBRC 110785</strain>
    </source>
</reference>
<dbReference type="InterPro" id="IPR029063">
    <property type="entry name" value="SAM-dependent_MTases_sf"/>
</dbReference>
<keyword evidence="3" id="KW-0489">Methyltransferase</keyword>
<protein>
    <submittedName>
        <fullName evidence="3">Methyltransferase</fullName>
    </submittedName>
</protein>
<accession>A0ABQ4DLQ7</accession>
<dbReference type="PANTHER" id="PTHR43861">
    <property type="entry name" value="TRANS-ACONITATE 2-METHYLTRANSFERASE-RELATED"/>
    <property type="match status" value="1"/>
</dbReference>
<sequence>MTGVLDAAVAAEWVESWDRQQERYAVARDERFAVVCEVVAAVTRSEPTPVVVDLGCGPGSLTVRVARRVPRARTLGVDADPLLLALGRAASPDVELVEAVVGAPGWTDVLPARLDAVVSSTALHYLPPDALGTVYADLAVRLRPGGVLVNADHLPADDVVLDVLGRAVARRRTSVLATPAPDALDWSGWWEAVARDPRLHALRAQRVPQPAVAGEHVVPVGVHNRLLLAGGFSRCGVVWRDGPSAVLVAVR</sequence>
<feature type="domain" description="Methyltransferase" evidence="2">
    <location>
        <begin position="51"/>
        <end position="146"/>
    </location>
</feature>
<dbReference type="Pfam" id="PF13649">
    <property type="entry name" value="Methyltransf_25"/>
    <property type="match status" value="1"/>
</dbReference>
<dbReference type="InterPro" id="IPR041698">
    <property type="entry name" value="Methyltransf_25"/>
</dbReference>
<organism evidence="3 4">
    <name type="scientific">Cellulomonas phragmiteti</name>
    <dbReference type="NCBI Taxonomy" id="478780"/>
    <lineage>
        <taxon>Bacteria</taxon>
        <taxon>Bacillati</taxon>
        <taxon>Actinomycetota</taxon>
        <taxon>Actinomycetes</taxon>
        <taxon>Micrococcales</taxon>
        <taxon>Cellulomonadaceae</taxon>
        <taxon>Cellulomonas</taxon>
    </lineage>
</organism>
<evidence type="ECO:0000259" key="2">
    <source>
        <dbReference type="Pfam" id="PF13649"/>
    </source>
</evidence>
<keyword evidence="4" id="KW-1185">Reference proteome</keyword>